<dbReference type="STRING" id="1263868.RESH_02122"/>
<sequence length="111" mass="11906">MTIDIPQEYESVLIGLVASGAFPNTETALMRVLELLANQQAASQASSDGEAIEAMPERVDTELLPKQQDVAPFDAGKSCPAGTWPQEQSVDDFLSFISESCKDTSTRGVGR</sequence>
<dbReference type="Proteomes" id="UP000011996">
    <property type="component" value="Unassembled WGS sequence"/>
</dbReference>
<organism evidence="1 2">
    <name type="scientific">Rhodopirellula europaea SH398</name>
    <dbReference type="NCBI Taxonomy" id="1263868"/>
    <lineage>
        <taxon>Bacteria</taxon>
        <taxon>Pseudomonadati</taxon>
        <taxon>Planctomycetota</taxon>
        <taxon>Planctomycetia</taxon>
        <taxon>Pirellulales</taxon>
        <taxon>Pirellulaceae</taxon>
        <taxon>Rhodopirellula</taxon>
    </lineage>
</organism>
<gene>
    <name evidence="1" type="ORF">RESH_02122</name>
</gene>
<dbReference type="AlphaFoldDB" id="M5SHV6"/>
<comment type="caution">
    <text evidence="1">The sequence shown here is derived from an EMBL/GenBank/DDBJ whole genome shotgun (WGS) entry which is preliminary data.</text>
</comment>
<dbReference type="PATRIC" id="fig|1263868.3.peg.2300"/>
<evidence type="ECO:0000313" key="1">
    <source>
        <dbReference type="EMBL" id="EMI27272.1"/>
    </source>
</evidence>
<protein>
    <submittedName>
        <fullName evidence="1">Uncharacterized protein</fullName>
    </submittedName>
</protein>
<proteinExistence type="predicted"/>
<evidence type="ECO:0000313" key="2">
    <source>
        <dbReference type="Proteomes" id="UP000011996"/>
    </source>
</evidence>
<name>M5SHV6_9BACT</name>
<dbReference type="EMBL" id="ANOF01000069">
    <property type="protein sequence ID" value="EMI27272.1"/>
    <property type="molecule type" value="Genomic_DNA"/>
</dbReference>
<dbReference type="RefSeq" id="WP_008666014.1">
    <property type="nucleotide sequence ID" value="NZ_ANOF01000069.1"/>
</dbReference>
<reference evidence="1 2" key="1">
    <citation type="journal article" date="2013" name="Mar. Genomics">
        <title>Expression of sulfatases in Rhodopirellula baltica and the diversity of sulfatases in the genus Rhodopirellula.</title>
        <authorList>
            <person name="Wegner C.E."/>
            <person name="Richter-Heitmann T."/>
            <person name="Klindworth A."/>
            <person name="Klockow C."/>
            <person name="Richter M."/>
            <person name="Achstetter T."/>
            <person name="Glockner F.O."/>
            <person name="Harder J."/>
        </authorList>
    </citation>
    <scope>NUCLEOTIDE SEQUENCE [LARGE SCALE GENOMIC DNA]</scope>
    <source>
        <strain evidence="1 2">SH398</strain>
    </source>
</reference>
<accession>M5SHV6</accession>